<dbReference type="PATRIC" id="fig|1462.6.peg.2736"/>
<proteinExistence type="predicted"/>
<keyword evidence="1" id="KW-0472">Membrane</keyword>
<evidence type="ECO:0000313" key="2">
    <source>
        <dbReference type="EMBL" id="KJE29093.1"/>
    </source>
</evidence>
<protein>
    <submittedName>
        <fullName evidence="2">Putative membrane protein</fullName>
    </submittedName>
</protein>
<dbReference type="Proteomes" id="UP000032522">
    <property type="component" value="Unassembled WGS sequence"/>
</dbReference>
<organism evidence="2 3">
    <name type="scientific">Geobacillus kaustophilus</name>
    <dbReference type="NCBI Taxonomy" id="1462"/>
    <lineage>
        <taxon>Bacteria</taxon>
        <taxon>Bacillati</taxon>
        <taxon>Bacillota</taxon>
        <taxon>Bacilli</taxon>
        <taxon>Bacillales</taxon>
        <taxon>Anoxybacillaceae</taxon>
        <taxon>Geobacillus</taxon>
        <taxon>Geobacillus thermoleovorans group</taxon>
    </lineage>
</organism>
<dbReference type="EMBL" id="JYBP01000003">
    <property type="protein sequence ID" value="KJE29093.1"/>
    <property type="molecule type" value="Genomic_DNA"/>
</dbReference>
<accession>A0A0D8BY27</accession>
<dbReference type="PROSITE" id="PS51257">
    <property type="entry name" value="PROKAR_LIPOPROTEIN"/>
    <property type="match status" value="1"/>
</dbReference>
<feature type="transmembrane region" description="Helical" evidence="1">
    <location>
        <begin position="48"/>
        <end position="66"/>
    </location>
</feature>
<dbReference type="AlphaFoldDB" id="A0A0D8BY27"/>
<name>A0A0D8BY27_GEOKU</name>
<dbReference type="NCBIfam" id="NF033560">
    <property type="entry name" value="merT_RC607"/>
    <property type="match status" value="1"/>
</dbReference>
<dbReference type="RefSeq" id="WP_044732139.1">
    <property type="nucleotide sequence ID" value="NZ_JYBP01000003.1"/>
</dbReference>
<sequence length="100" mass="10976">MKEKISQLATLFSAFVMAGCCLGPLIFIPLGLTGLAGGLAIYALKYQTMLMIVTIVLLAYSFYLVYGRECKKKSSVASLWMTTVAVLGMFLYTLIEKGYL</sequence>
<feature type="transmembrane region" description="Helical" evidence="1">
    <location>
        <begin position="78"/>
        <end position="95"/>
    </location>
</feature>
<dbReference type="OrthoDB" id="5518625at2"/>
<evidence type="ECO:0000256" key="1">
    <source>
        <dbReference type="SAM" id="Phobius"/>
    </source>
</evidence>
<keyword evidence="1" id="KW-0812">Transmembrane</keyword>
<evidence type="ECO:0000313" key="3">
    <source>
        <dbReference type="Proteomes" id="UP000032522"/>
    </source>
</evidence>
<feature type="transmembrane region" description="Helical" evidence="1">
    <location>
        <begin position="12"/>
        <end position="42"/>
    </location>
</feature>
<comment type="caution">
    <text evidence="2">The sequence shown here is derived from an EMBL/GenBank/DDBJ whole genome shotgun (WGS) entry which is preliminary data.</text>
</comment>
<gene>
    <name evidence="2" type="ORF">LG52_2447</name>
</gene>
<keyword evidence="1" id="KW-1133">Transmembrane helix</keyword>
<reference evidence="2 3" key="1">
    <citation type="submission" date="2015-01" db="EMBL/GenBank/DDBJ databases">
        <authorList>
            <person name="Filippidou S."/>
            <person name="Jeanneret N."/>
            <person name="Russel-Delif L."/>
            <person name="Junier T."/>
            <person name="Wunderlin T."/>
            <person name="Molina V."/>
            <person name="Johnson S.L."/>
            <person name="Davenport K.W."/>
            <person name="Chain P.S."/>
            <person name="Dorador C."/>
            <person name="Junier P."/>
        </authorList>
    </citation>
    <scope>NUCLEOTIDE SEQUENCE [LARGE SCALE GENOMIC DNA]</scope>
    <source>
        <strain evidence="2 3">Et7/4</strain>
    </source>
</reference>